<name>A0A2T2WD38_9FIRM</name>
<dbReference type="AlphaFoldDB" id="A0A2T2WD38"/>
<reference evidence="5 6" key="1">
    <citation type="journal article" date="2014" name="BMC Genomics">
        <title>Comparison of environmental and isolate Sulfobacillus genomes reveals diverse carbon, sulfur, nitrogen, and hydrogen metabolisms.</title>
        <authorList>
            <person name="Justice N.B."/>
            <person name="Norman A."/>
            <person name="Brown C.T."/>
            <person name="Singh A."/>
            <person name="Thomas B.C."/>
            <person name="Banfield J.F."/>
        </authorList>
    </citation>
    <scope>NUCLEOTIDE SEQUENCE [LARGE SCALE GENOMIC DNA]</scope>
    <source>
        <strain evidence="5">AMDSBA3</strain>
    </source>
</reference>
<dbReference type="Pfam" id="PF03418">
    <property type="entry name" value="Peptidase_A25"/>
    <property type="match status" value="2"/>
</dbReference>
<gene>
    <name evidence="4" type="primary">gpr</name>
    <name evidence="5" type="ORF">C7B45_16255</name>
</gene>
<dbReference type="PIRSF" id="PIRSF019549">
    <property type="entry name" value="Peptidase_A25"/>
    <property type="match status" value="1"/>
</dbReference>
<dbReference type="GO" id="GO:0006508">
    <property type="term" value="P:proteolysis"/>
    <property type="evidence" value="ECO:0007669"/>
    <property type="project" value="UniProtKB-UniRule"/>
</dbReference>
<keyword evidence="2 4" id="KW-0378">Hydrolase</keyword>
<keyword evidence="3 4" id="KW-0865">Zymogen</keyword>
<comment type="catalytic activity">
    <reaction evidence="4">
        <text>Endopeptidase action with P4 Glu or Asp, P1 preferably Glu &gt; Asp, P1' hydrophobic and P2' Ala.</text>
        <dbReference type="EC" id="3.4.24.78"/>
    </reaction>
</comment>
<evidence type="ECO:0000256" key="1">
    <source>
        <dbReference type="ARBA" id="ARBA00022670"/>
    </source>
</evidence>
<comment type="subunit">
    <text evidence="4">Homotetramer.</text>
</comment>
<dbReference type="Proteomes" id="UP000241848">
    <property type="component" value="Unassembled WGS sequence"/>
</dbReference>
<dbReference type="SUPFAM" id="SSF53163">
    <property type="entry name" value="HybD-like"/>
    <property type="match status" value="1"/>
</dbReference>
<dbReference type="InterPro" id="IPR023430">
    <property type="entry name" value="Pept_HybD-like_dom_sf"/>
</dbReference>
<feature type="propeptide" id="PRO_5015794228" evidence="4">
    <location>
        <begin position="1"/>
        <end position="16"/>
    </location>
</feature>
<dbReference type="EMBL" id="PXYV01000082">
    <property type="protein sequence ID" value="PSR20148.1"/>
    <property type="molecule type" value="Genomic_DNA"/>
</dbReference>
<comment type="similarity">
    <text evidence="4">Belongs to the peptidase A25 family.</text>
</comment>
<comment type="function">
    <text evidence="4">Initiates the rapid degradation of small, acid-soluble proteins during spore germination.</text>
</comment>
<evidence type="ECO:0000313" key="6">
    <source>
        <dbReference type="Proteomes" id="UP000241848"/>
    </source>
</evidence>
<dbReference type="InterPro" id="IPR005080">
    <property type="entry name" value="Peptidase_A25"/>
</dbReference>
<dbReference type="GO" id="GO:0009847">
    <property type="term" value="P:spore germination"/>
    <property type="evidence" value="ECO:0007669"/>
    <property type="project" value="UniProtKB-UniRule"/>
</dbReference>
<evidence type="ECO:0000313" key="5">
    <source>
        <dbReference type="EMBL" id="PSR20148.1"/>
    </source>
</evidence>
<keyword evidence="1 4" id="KW-0645">Protease</keyword>
<comment type="caution">
    <text evidence="5">The sequence shown here is derived from an EMBL/GenBank/DDBJ whole genome shotgun (WGS) entry which is preliminary data.</text>
</comment>
<dbReference type="NCBIfam" id="TIGR01441">
    <property type="entry name" value="GPR"/>
    <property type="match status" value="1"/>
</dbReference>
<organism evidence="5 6">
    <name type="scientific">Sulfobacillus acidophilus</name>
    <dbReference type="NCBI Taxonomy" id="53633"/>
    <lineage>
        <taxon>Bacteria</taxon>
        <taxon>Bacillati</taxon>
        <taxon>Bacillota</taxon>
        <taxon>Clostridia</taxon>
        <taxon>Eubacteriales</taxon>
        <taxon>Clostridiales Family XVII. Incertae Sedis</taxon>
        <taxon>Sulfobacillus</taxon>
    </lineage>
</organism>
<dbReference type="Gene3D" id="3.40.50.1450">
    <property type="entry name" value="HybD-like"/>
    <property type="match status" value="1"/>
</dbReference>
<sequence length="325" mass="35600">MEEDNKGFQPIHVFTDMAIEARDIVRGDARREIPGVRVRENKSEGIVVTEVEILEESAEKLMDKPRGHYVTLDVPSFKDRDPDLKSKLVEHLTTELKALVPQSLTDSILVVGLGNWNATPDALGPRVVERLLVTRHLGSVVAEDIRHRMRSVAAVAPGVLGTTGIETLDIIRGIVKESRPDLVIAIDALAARNLDRLLGSVQIADTGIHPGSGVGNRREGLTRESVGVPVIAIGVCTVVQSISIAQEAVHLLAQQLADDMTFYDILKEMAPSEQRGLIDEVLGSRFSELMVTPKEIDVLIDDMADVLGEALNRSLQPALEKNEWR</sequence>
<proteinExistence type="inferred from homology"/>
<protein>
    <recommendedName>
        <fullName evidence="4">Germination protease</fullName>
        <ecNumber evidence="4">3.4.24.78</ecNumber>
    </recommendedName>
    <alternativeName>
        <fullName evidence="4">GPR endopeptidase</fullName>
    </alternativeName>
    <alternativeName>
        <fullName evidence="4">Germination proteinase</fullName>
    </alternativeName>
    <alternativeName>
        <fullName evidence="4">Spore protease</fullName>
    </alternativeName>
</protein>
<evidence type="ECO:0000256" key="2">
    <source>
        <dbReference type="ARBA" id="ARBA00022801"/>
    </source>
</evidence>
<dbReference type="HAMAP" id="MF_00626">
    <property type="entry name" value="Germination_prot"/>
    <property type="match status" value="1"/>
</dbReference>
<dbReference type="GO" id="GO:0004222">
    <property type="term" value="F:metalloendopeptidase activity"/>
    <property type="evidence" value="ECO:0007669"/>
    <property type="project" value="UniProtKB-UniRule"/>
</dbReference>
<comment type="PTM">
    <text evidence="4">Autoproteolytically processed. The inactive tetrameric zymogen termed p46 autoprocesses to a smaller form termed p41, which is active only during spore germination.</text>
</comment>
<evidence type="ECO:0000256" key="4">
    <source>
        <dbReference type="HAMAP-Rule" id="MF_00626"/>
    </source>
</evidence>
<evidence type="ECO:0000256" key="3">
    <source>
        <dbReference type="ARBA" id="ARBA00023145"/>
    </source>
</evidence>
<dbReference type="EC" id="3.4.24.78" evidence="4"/>
<accession>A0A2T2WD38</accession>
<feature type="chain" id="PRO_5023524652" description="Germination protease" evidence="4">
    <location>
        <begin position="17"/>
        <end position="325"/>
    </location>
</feature>